<dbReference type="RefSeq" id="WP_380291071.1">
    <property type="nucleotide sequence ID" value="NZ_JBHULY010000016.1"/>
</dbReference>
<gene>
    <name evidence="1" type="ORF">ACFSR8_08660</name>
</gene>
<reference evidence="2" key="1">
    <citation type="journal article" date="2019" name="Int. J. Syst. Evol. Microbiol.">
        <title>The Global Catalogue of Microorganisms (GCM) 10K type strain sequencing project: providing services to taxonomists for standard genome sequencing and annotation.</title>
        <authorList>
            <consortium name="The Broad Institute Genomics Platform"/>
            <consortium name="The Broad Institute Genome Sequencing Center for Infectious Disease"/>
            <person name="Wu L."/>
            <person name="Ma J."/>
        </authorList>
    </citation>
    <scope>NUCLEOTIDE SEQUENCE [LARGE SCALE GENOMIC DNA]</scope>
    <source>
        <strain evidence="2">KCTC 42398</strain>
    </source>
</reference>
<name>A0ABW5TBR6_9FLAO</name>
<proteinExistence type="predicted"/>
<evidence type="ECO:0000313" key="1">
    <source>
        <dbReference type="EMBL" id="MFD2726284.1"/>
    </source>
</evidence>
<keyword evidence="2" id="KW-1185">Reference proteome</keyword>
<protein>
    <submittedName>
        <fullName evidence="1">Uncharacterized protein</fullName>
    </submittedName>
</protein>
<dbReference type="EMBL" id="JBHULY010000016">
    <property type="protein sequence ID" value="MFD2726284.1"/>
    <property type="molecule type" value="Genomic_DNA"/>
</dbReference>
<dbReference type="Proteomes" id="UP001597476">
    <property type="component" value="Unassembled WGS sequence"/>
</dbReference>
<accession>A0ABW5TBR6</accession>
<comment type="caution">
    <text evidence="1">The sequence shown here is derived from an EMBL/GenBank/DDBJ whole genome shotgun (WGS) entry which is preliminary data.</text>
</comment>
<organism evidence="1 2">
    <name type="scientific">Hyunsoonleella rubra</name>
    <dbReference type="NCBI Taxonomy" id="1737062"/>
    <lineage>
        <taxon>Bacteria</taxon>
        <taxon>Pseudomonadati</taxon>
        <taxon>Bacteroidota</taxon>
        <taxon>Flavobacteriia</taxon>
        <taxon>Flavobacteriales</taxon>
        <taxon>Flavobacteriaceae</taxon>
    </lineage>
</organism>
<sequence length="142" mass="16774">MVSALIKLKVKSESSCKYIKETFLKACQNLDASIFEPLIDEDQYFEELDKYRFLHSMKEQFDYLKENGLERVHIVIGTCKMCYTGERVYEFYKEPNKGKPAFAYNIQEENGHIKDIFRCNYSDGYQRDSRNNMGSGIRFIND</sequence>
<evidence type="ECO:0000313" key="2">
    <source>
        <dbReference type="Proteomes" id="UP001597476"/>
    </source>
</evidence>